<dbReference type="OrthoDB" id="76567at2759"/>
<evidence type="ECO:0000313" key="1">
    <source>
        <dbReference type="EMBL" id="KAE8131735.1"/>
    </source>
</evidence>
<dbReference type="AlphaFoldDB" id="A0A5N6SAX7"/>
<protein>
    <recommendedName>
        <fullName evidence="3">Restriction endonuclease domain-containing protein</fullName>
    </recommendedName>
</protein>
<name>A0A5N6SAX7_ASPPS</name>
<dbReference type="Proteomes" id="UP000325672">
    <property type="component" value="Unassembled WGS sequence"/>
</dbReference>
<keyword evidence="2" id="KW-1185">Reference proteome</keyword>
<reference evidence="1 2" key="1">
    <citation type="submission" date="2019-04" db="EMBL/GenBank/DDBJ databases">
        <title>Friends and foes A comparative genomics study of 23 Aspergillus species from section Flavi.</title>
        <authorList>
            <consortium name="DOE Joint Genome Institute"/>
            <person name="Kjaerbolling I."/>
            <person name="Vesth T."/>
            <person name="Frisvad J.C."/>
            <person name="Nybo J.L."/>
            <person name="Theobald S."/>
            <person name="Kildgaard S."/>
            <person name="Isbrandt T."/>
            <person name="Kuo A."/>
            <person name="Sato A."/>
            <person name="Lyhne E.K."/>
            <person name="Kogle M.E."/>
            <person name="Wiebenga A."/>
            <person name="Kun R.S."/>
            <person name="Lubbers R.J."/>
            <person name="Makela M.R."/>
            <person name="Barry K."/>
            <person name="Chovatia M."/>
            <person name="Clum A."/>
            <person name="Daum C."/>
            <person name="Haridas S."/>
            <person name="He G."/>
            <person name="LaButti K."/>
            <person name="Lipzen A."/>
            <person name="Mondo S."/>
            <person name="Riley R."/>
            <person name="Salamov A."/>
            <person name="Simmons B.A."/>
            <person name="Magnuson J.K."/>
            <person name="Henrissat B."/>
            <person name="Mortensen U.H."/>
            <person name="Larsen T.O."/>
            <person name="Devries R.P."/>
            <person name="Grigoriev I.V."/>
            <person name="Machida M."/>
            <person name="Baker S.E."/>
            <person name="Andersen M.R."/>
        </authorList>
    </citation>
    <scope>NUCLEOTIDE SEQUENCE [LARGE SCALE GENOMIC DNA]</scope>
    <source>
        <strain evidence="1 2">CBS 117625</strain>
    </source>
</reference>
<gene>
    <name evidence="1" type="ORF">BDV38DRAFT_11231</name>
</gene>
<organism evidence="1 2">
    <name type="scientific">Aspergillus pseudotamarii</name>
    <dbReference type="NCBI Taxonomy" id="132259"/>
    <lineage>
        <taxon>Eukaryota</taxon>
        <taxon>Fungi</taxon>
        <taxon>Dikarya</taxon>
        <taxon>Ascomycota</taxon>
        <taxon>Pezizomycotina</taxon>
        <taxon>Eurotiomycetes</taxon>
        <taxon>Eurotiomycetidae</taxon>
        <taxon>Eurotiales</taxon>
        <taxon>Aspergillaceae</taxon>
        <taxon>Aspergillus</taxon>
        <taxon>Aspergillus subgen. Circumdati</taxon>
    </lineage>
</organism>
<dbReference type="RefSeq" id="XP_031907798.1">
    <property type="nucleotide sequence ID" value="XM_032050988.1"/>
</dbReference>
<sequence length="275" mass="30934">MLTSSELALTEVYPPTTYTGIRAIKTAVAETRNRLVTEDISQCLSFKHVSPKDFSFIDAHRRQLGAVQFTYFQDINTLIIKVPTRAHEIAHRNFERMIAAQFSTMNIGIDQFLSLGATLYVGPTASKKEGDSAFTNSVVRSLESDWPTLVIEAGVSESMPRLRQDAQWWISNSEGKVHIVLLIKVTRNARSMVFEKYVPEVWMLEQPRISAPPSYRAVLVSTTEVHQGANPPYVQGPPVILEFQRILCRPPVPLERDIQLGPAELLLLARLVLPH</sequence>
<dbReference type="EMBL" id="ML743650">
    <property type="protein sequence ID" value="KAE8131735.1"/>
    <property type="molecule type" value="Genomic_DNA"/>
</dbReference>
<evidence type="ECO:0008006" key="3">
    <source>
        <dbReference type="Google" id="ProtNLM"/>
    </source>
</evidence>
<evidence type="ECO:0000313" key="2">
    <source>
        <dbReference type="Proteomes" id="UP000325672"/>
    </source>
</evidence>
<proteinExistence type="predicted"/>
<accession>A0A5N6SAX7</accession>
<dbReference type="GeneID" id="43635198"/>